<organism evidence="3 4">
    <name type="scientific">OM182 bacterium BACL3 MAG-120507-bin80</name>
    <dbReference type="NCBI Taxonomy" id="1655577"/>
    <lineage>
        <taxon>Bacteria</taxon>
        <taxon>Pseudomonadati</taxon>
        <taxon>Pseudomonadota</taxon>
        <taxon>Gammaproteobacteria</taxon>
        <taxon>OMG group</taxon>
        <taxon>OM182 clade</taxon>
    </lineage>
</organism>
<comment type="caution">
    <text evidence="3">The sequence shown here is derived from an EMBL/GenBank/DDBJ whole genome shotgun (WGS) entry which is preliminary data.</text>
</comment>
<keyword evidence="2" id="KW-0963">Cytoplasm</keyword>
<dbReference type="Gene3D" id="3.30.460.10">
    <property type="entry name" value="Beta Polymerase, domain 2"/>
    <property type="match status" value="1"/>
</dbReference>
<protein>
    <recommendedName>
        <fullName evidence="2">Ribosomal silencing factor RsfS</fullName>
    </recommendedName>
</protein>
<dbReference type="GO" id="GO:0017148">
    <property type="term" value="P:negative regulation of translation"/>
    <property type="evidence" value="ECO:0007669"/>
    <property type="project" value="UniProtKB-UniRule"/>
</dbReference>
<evidence type="ECO:0000256" key="1">
    <source>
        <dbReference type="ARBA" id="ARBA00010574"/>
    </source>
</evidence>
<dbReference type="GO" id="GO:0005737">
    <property type="term" value="C:cytoplasm"/>
    <property type="evidence" value="ECO:0007669"/>
    <property type="project" value="UniProtKB-SubCell"/>
</dbReference>
<dbReference type="InterPro" id="IPR043519">
    <property type="entry name" value="NT_sf"/>
</dbReference>
<dbReference type="HAMAP" id="MF_01477">
    <property type="entry name" value="Iojap_RsfS"/>
    <property type="match status" value="1"/>
</dbReference>
<dbReference type="AlphaFoldDB" id="A0A0R2S9D6"/>
<accession>A0A0R2S9D6</accession>
<dbReference type="PANTHER" id="PTHR21043:SF0">
    <property type="entry name" value="MITOCHONDRIAL ASSEMBLY OF RIBOSOMAL LARGE SUBUNIT PROTEIN 1"/>
    <property type="match status" value="1"/>
</dbReference>
<keyword evidence="2" id="KW-0678">Repressor</keyword>
<comment type="function">
    <text evidence="2">Functions as a ribosomal silencing factor. Interacts with ribosomal protein uL14 (rplN), blocking formation of intersubunit bridge B8. Prevents association of the 30S and 50S ribosomal subunits and the formation of functional ribosomes, thus repressing translation.</text>
</comment>
<dbReference type="Proteomes" id="UP000051934">
    <property type="component" value="Unassembled WGS sequence"/>
</dbReference>
<dbReference type="SUPFAM" id="SSF81301">
    <property type="entry name" value="Nucleotidyltransferase"/>
    <property type="match status" value="1"/>
</dbReference>
<dbReference type="GO" id="GO:0090071">
    <property type="term" value="P:negative regulation of ribosome biogenesis"/>
    <property type="evidence" value="ECO:0007669"/>
    <property type="project" value="UniProtKB-UniRule"/>
</dbReference>
<proteinExistence type="inferred from homology"/>
<evidence type="ECO:0000313" key="4">
    <source>
        <dbReference type="Proteomes" id="UP000051934"/>
    </source>
</evidence>
<evidence type="ECO:0000256" key="2">
    <source>
        <dbReference type="HAMAP-Rule" id="MF_01477"/>
    </source>
</evidence>
<comment type="subcellular location">
    <subcellularLocation>
        <location evidence="2">Cytoplasm</location>
    </subcellularLocation>
</comment>
<comment type="subunit">
    <text evidence="2">Interacts with ribosomal protein uL14 (rplN).</text>
</comment>
<dbReference type="GO" id="GO:0042256">
    <property type="term" value="P:cytosolic ribosome assembly"/>
    <property type="evidence" value="ECO:0007669"/>
    <property type="project" value="UniProtKB-UniRule"/>
</dbReference>
<sequence length="107" mass="11366">MKGQEIRSISVQGLTSITDFMVIATGTSSTHVKALADSVDKAAKEAGQAVKSIEGKIAAEWVLVDLGDVVVHLMVAPMRALYNLEELWSFKAPAEDAIANTAAEHEA</sequence>
<dbReference type="Pfam" id="PF02410">
    <property type="entry name" value="RsfS"/>
    <property type="match status" value="1"/>
</dbReference>
<dbReference type="InterPro" id="IPR004394">
    <property type="entry name" value="Iojap/RsfS/C7orf30"/>
</dbReference>
<dbReference type="NCBIfam" id="TIGR00090">
    <property type="entry name" value="rsfS_iojap_ybeB"/>
    <property type="match status" value="1"/>
</dbReference>
<keyword evidence="2" id="KW-0810">Translation regulation</keyword>
<reference evidence="3 4" key="1">
    <citation type="submission" date="2015-10" db="EMBL/GenBank/DDBJ databases">
        <title>Metagenome-Assembled Genomes uncover a global brackish microbiome.</title>
        <authorList>
            <person name="Hugerth L.W."/>
            <person name="Larsson J."/>
            <person name="Alneberg J."/>
            <person name="Lindh M.V."/>
            <person name="Legrand C."/>
            <person name="Pinhassi J."/>
            <person name="Andersson A.F."/>
        </authorList>
    </citation>
    <scope>NUCLEOTIDE SEQUENCE [LARGE SCALE GENOMIC DNA]</scope>
    <source>
        <strain evidence="3">BACL4 MAG-120507-bin80</strain>
    </source>
</reference>
<comment type="similarity">
    <text evidence="1 2">Belongs to the Iojap/RsfS family.</text>
</comment>
<dbReference type="GO" id="GO:0043023">
    <property type="term" value="F:ribosomal large subunit binding"/>
    <property type="evidence" value="ECO:0007669"/>
    <property type="project" value="TreeGrafter"/>
</dbReference>
<dbReference type="EMBL" id="LIBB01000486">
    <property type="protein sequence ID" value="KRO69728.1"/>
    <property type="molecule type" value="Genomic_DNA"/>
</dbReference>
<dbReference type="PANTHER" id="PTHR21043">
    <property type="entry name" value="IOJAP SUPERFAMILY ORTHOLOG"/>
    <property type="match status" value="1"/>
</dbReference>
<name>A0A0R2S9D6_9GAMM</name>
<evidence type="ECO:0000313" key="3">
    <source>
        <dbReference type="EMBL" id="KRO69728.1"/>
    </source>
</evidence>
<gene>
    <name evidence="2" type="primary">rsfS</name>
    <name evidence="3" type="ORF">ABR69_03895</name>
</gene>